<reference evidence="2 3" key="1">
    <citation type="submission" date="2016-02" db="EMBL/GenBank/DDBJ databases">
        <title>Genome analysis of coral dinoflagellate symbionts highlights evolutionary adaptations to a symbiotic lifestyle.</title>
        <authorList>
            <person name="Aranda M."/>
            <person name="Li Y."/>
            <person name="Liew Y.J."/>
            <person name="Baumgarten S."/>
            <person name="Simakov O."/>
            <person name="Wilson M."/>
            <person name="Piel J."/>
            <person name="Ashoor H."/>
            <person name="Bougouffa S."/>
            <person name="Bajic V.B."/>
            <person name="Ryu T."/>
            <person name="Ravasi T."/>
            <person name="Bayer T."/>
            <person name="Micklem G."/>
            <person name="Kim H."/>
            <person name="Bhak J."/>
            <person name="Lajeunesse T.C."/>
            <person name="Voolstra C.R."/>
        </authorList>
    </citation>
    <scope>NUCLEOTIDE SEQUENCE [LARGE SCALE GENOMIC DNA]</scope>
    <source>
        <strain evidence="2 3">CCMP2467</strain>
    </source>
</reference>
<evidence type="ECO:0000313" key="2">
    <source>
        <dbReference type="EMBL" id="OLP85528.1"/>
    </source>
</evidence>
<proteinExistence type="predicted"/>
<name>A0A1Q9CRG6_SYMMI</name>
<feature type="region of interest" description="Disordered" evidence="1">
    <location>
        <begin position="163"/>
        <end position="184"/>
    </location>
</feature>
<comment type="caution">
    <text evidence="2">The sequence shown here is derived from an EMBL/GenBank/DDBJ whole genome shotgun (WGS) entry which is preliminary data.</text>
</comment>
<protein>
    <submittedName>
        <fullName evidence="2">Uncharacterized protein</fullName>
    </submittedName>
</protein>
<dbReference type="EMBL" id="LSRX01000972">
    <property type="protein sequence ID" value="OLP85528.1"/>
    <property type="molecule type" value="Genomic_DNA"/>
</dbReference>
<gene>
    <name evidence="2" type="ORF">AK812_SmicGene33467</name>
</gene>
<dbReference type="OrthoDB" id="434127at2759"/>
<evidence type="ECO:0000256" key="1">
    <source>
        <dbReference type="SAM" id="MobiDB-lite"/>
    </source>
</evidence>
<dbReference type="Proteomes" id="UP000186817">
    <property type="component" value="Unassembled WGS sequence"/>
</dbReference>
<keyword evidence="3" id="KW-1185">Reference proteome</keyword>
<dbReference type="Gene3D" id="2.60.120.920">
    <property type="match status" value="1"/>
</dbReference>
<dbReference type="OMA" id="FWRNDAM"/>
<organism evidence="2 3">
    <name type="scientific">Symbiodinium microadriaticum</name>
    <name type="common">Dinoflagellate</name>
    <name type="synonym">Zooxanthella microadriatica</name>
    <dbReference type="NCBI Taxonomy" id="2951"/>
    <lineage>
        <taxon>Eukaryota</taxon>
        <taxon>Sar</taxon>
        <taxon>Alveolata</taxon>
        <taxon>Dinophyceae</taxon>
        <taxon>Suessiales</taxon>
        <taxon>Symbiodiniaceae</taxon>
        <taxon>Symbiodinium</taxon>
    </lineage>
</organism>
<evidence type="ECO:0000313" key="3">
    <source>
        <dbReference type="Proteomes" id="UP000186817"/>
    </source>
</evidence>
<dbReference type="AlphaFoldDB" id="A0A1Q9CRG6"/>
<sequence>MEPTTEGPRDAAHDVCDWSQDFKLQAAEAMLPDLKAICPSPCLFPMPLSNKCILLNGRAAAMRREPHQVPRGCVVFGSSEIHPAADSSRLDWVLSVDSLMTMWNNRMPFVGFTCTSPEEVAKNRCFFGTVPHAFYLGESVVIGGTGEAWMRSDAELLAPKLGQPPEKHAQRRHLSPQLPEHKRSAPWALRPGDLLGCRYRRCGLSAAGAEKGTPAPKSVISFFINGDLAFEFSLDGQLPMHKPLYAVVDVCHAVYQVTMMPGSDAFCIAA</sequence>
<dbReference type="InterPro" id="IPR043136">
    <property type="entry name" value="B30.2/SPRY_sf"/>
</dbReference>
<accession>A0A1Q9CRG6</accession>